<protein>
    <submittedName>
        <fullName evidence="1">Uncharacterized protein</fullName>
    </submittedName>
</protein>
<comment type="caution">
    <text evidence="1">The sequence shown here is derived from an EMBL/GenBank/DDBJ whole genome shotgun (WGS) entry which is preliminary data.</text>
</comment>
<gene>
    <name evidence="1" type="ORF">E2C01_085679</name>
</gene>
<evidence type="ECO:0000313" key="2">
    <source>
        <dbReference type="Proteomes" id="UP000324222"/>
    </source>
</evidence>
<proteinExistence type="predicted"/>
<reference evidence="1 2" key="1">
    <citation type="submission" date="2019-05" db="EMBL/GenBank/DDBJ databases">
        <title>Another draft genome of Portunus trituberculatus and its Hox gene families provides insights of decapod evolution.</title>
        <authorList>
            <person name="Jeong J.-H."/>
            <person name="Song I."/>
            <person name="Kim S."/>
            <person name="Choi T."/>
            <person name="Kim D."/>
            <person name="Ryu S."/>
            <person name="Kim W."/>
        </authorList>
    </citation>
    <scope>NUCLEOTIDE SEQUENCE [LARGE SCALE GENOMIC DNA]</scope>
    <source>
        <tissue evidence="1">Muscle</tissue>
    </source>
</reference>
<dbReference type="EMBL" id="VSRR010085230">
    <property type="protein sequence ID" value="MPC90682.1"/>
    <property type="molecule type" value="Genomic_DNA"/>
</dbReference>
<name>A0A5B7J3E4_PORTR</name>
<evidence type="ECO:0000313" key="1">
    <source>
        <dbReference type="EMBL" id="MPC90682.1"/>
    </source>
</evidence>
<dbReference type="Proteomes" id="UP000324222">
    <property type="component" value="Unassembled WGS sequence"/>
</dbReference>
<dbReference type="AlphaFoldDB" id="A0A5B7J3E4"/>
<organism evidence="1 2">
    <name type="scientific">Portunus trituberculatus</name>
    <name type="common">Swimming crab</name>
    <name type="synonym">Neptunus trituberculatus</name>
    <dbReference type="NCBI Taxonomy" id="210409"/>
    <lineage>
        <taxon>Eukaryota</taxon>
        <taxon>Metazoa</taxon>
        <taxon>Ecdysozoa</taxon>
        <taxon>Arthropoda</taxon>
        <taxon>Crustacea</taxon>
        <taxon>Multicrustacea</taxon>
        <taxon>Malacostraca</taxon>
        <taxon>Eumalacostraca</taxon>
        <taxon>Eucarida</taxon>
        <taxon>Decapoda</taxon>
        <taxon>Pleocyemata</taxon>
        <taxon>Brachyura</taxon>
        <taxon>Eubrachyura</taxon>
        <taxon>Portunoidea</taxon>
        <taxon>Portunidae</taxon>
        <taxon>Portuninae</taxon>
        <taxon>Portunus</taxon>
    </lineage>
</organism>
<sequence>MRKEKKKTEKKKFSMFIFLYVKNTQQKLYKESVIGPRKAHLPSISHEDMTTITRVVHLSSAMPHHDSTRLE</sequence>
<keyword evidence="2" id="KW-1185">Reference proteome</keyword>
<accession>A0A5B7J3E4</accession>